<dbReference type="EMBL" id="CAAGRJ010004844">
    <property type="protein sequence ID" value="VFV22760.1"/>
    <property type="molecule type" value="Genomic_DNA"/>
</dbReference>
<feature type="region of interest" description="Disordered" evidence="7">
    <location>
        <begin position="142"/>
        <end position="190"/>
    </location>
</feature>
<dbReference type="AlphaFoldDB" id="A0A485MPC9"/>
<gene>
    <name evidence="9" type="ORF">LYPA_23C004374</name>
</gene>
<keyword evidence="3" id="KW-0677">Repeat</keyword>
<evidence type="ECO:0000256" key="4">
    <source>
        <dbReference type="ARBA" id="ARBA00022771"/>
    </source>
</evidence>
<sequence length="322" mass="37276">MHLSGILRDDTEKLLRSKSCISDMQKIDDEIDDTEVEETQEEKIKWEVKLECEQIPKKFRHLGNSTASPKKLLHRKSRSKDYDVYSDNDTCSQESEDTFAKELQQYIQAKEMANAAQSLPFPEELKKEGVKDTQKVVKQKNKNLKAVQKNGKQKKMKRKWPGAGHKGSNASLRNSGSQEQDGKPKEKQQHVRMSQGFINQHTVERKGKQVCKYFLERKCIKGDQCKFDHDAEIEKKKEMCKFYVQGYCTRGENCLYLKTQNFCFGLKLFSSLTLGLHEYPCKFYHTGTKCYQGDYCKFSHAPLTPETQELLAKVLDTEKKSS</sequence>
<feature type="domain" description="C3H1-type" evidence="8">
    <location>
        <begin position="205"/>
        <end position="232"/>
    </location>
</feature>
<reference evidence="9 10" key="1">
    <citation type="submission" date="2019-01" db="EMBL/GenBank/DDBJ databases">
        <authorList>
            <person name="Alioto T."/>
            <person name="Alioto T."/>
        </authorList>
    </citation>
    <scope>NUCLEOTIDE SEQUENCE [LARGE SCALE GENOMIC DNA]</scope>
</reference>
<feature type="zinc finger region" description="C3H1-type" evidence="6">
    <location>
        <begin position="280"/>
        <end position="303"/>
    </location>
</feature>
<dbReference type="InterPro" id="IPR045124">
    <property type="entry name" value="Su(sable)-like"/>
</dbReference>
<evidence type="ECO:0000256" key="6">
    <source>
        <dbReference type="PROSITE-ProRule" id="PRU00723"/>
    </source>
</evidence>
<evidence type="ECO:0000256" key="1">
    <source>
        <dbReference type="ARBA" id="ARBA00022553"/>
    </source>
</evidence>
<name>A0A485MPC9_LYNPA</name>
<feature type="zinc finger region" description="C3H1-type" evidence="6">
    <location>
        <begin position="205"/>
        <end position="232"/>
    </location>
</feature>
<keyword evidence="5 6" id="KW-0862">Zinc</keyword>
<dbReference type="PANTHER" id="PTHR13119:SF32">
    <property type="entry name" value="ZINC FINGER CCCH DOMAIN-CONTAINING PROTEIN 8"/>
    <property type="match status" value="1"/>
</dbReference>
<feature type="domain" description="C3H1-type" evidence="8">
    <location>
        <begin position="234"/>
        <end position="261"/>
    </location>
</feature>
<dbReference type="SMART" id="SM00356">
    <property type="entry name" value="ZnF_C3H1"/>
    <property type="match status" value="3"/>
</dbReference>
<dbReference type="GO" id="GO:0005634">
    <property type="term" value="C:nucleus"/>
    <property type="evidence" value="ECO:0007669"/>
    <property type="project" value="TreeGrafter"/>
</dbReference>
<keyword evidence="2 6" id="KW-0479">Metal-binding</keyword>
<protein>
    <submittedName>
        <fullName evidence="9">Zinc finger ccch domain-containing</fullName>
    </submittedName>
</protein>
<feature type="region of interest" description="Disordered" evidence="7">
    <location>
        <begin position="61"/>
        <end position="93"/>
    </location>
</feature>
<dbReference type="PANTHER" id="PTHR13119">
    <property type="entry name" value="ZINC FINGER CCCH DOMAIN-CONTAINING PROTEI"/>
    <property type="match status" value="1"/>
</dbReference>
<organism evidence="9 10">
    <name type="scientific">Lynx pardinus</name>
    <name type="common">Iberian lynx</name>
    <name type="synonym">Felis pardina</name>
    <dbReference type="NCBI Taxonomy" id="191816"/>
    <lineage>
        <taxon>Eukaryota</taxon>
        <taxon>Metazoa</taxon>
        <taxon>Chordata</taxon>
        <taxon>Craniata</taxon>
        <taxon>Vertebrata</taxon>
        <taxon>Euteleostomi</taxon>
        <taxon>Mammalia</taxon>
        <taxon>Eutheria</taxon>
        <taxon>Laurasiatheria</taxon>
        <taxon>Carnivora</taxon>
        <taxon>Feliformia</taxon>
        <taxon>Felidae</taxon>
        <taxon>Felinae</taxon>
        <taxon>Lynx</taxon>
    </lineage>
</organism>
<dbReference type="FunFam" id="4.10.1000.10:FF:000007">
    <property type="entry name" value="Zinc finger CCCH domain-containing protein 6"/>
    <property type="match status" value="1"/>
</dbReference>
<feature type="compositionally biased region" description="Basic and acidic residues" evidence="7">
    <location>
        <begin position="180"/>
        <end position="189"/>
    </location>
</feature>
<dbReference type="GO" id="GO:0008270">
    <property type="term" value="F:zinc ion binding"/>
    <property type="evidence" value="ECO:0007669"/>
    <property type="project" value="UniProtKB-KW"/>
</dbReference>
<evidence type="ECO:0000313" key="9">
    <source>
        <dbReference type="EMBL" id="VFV22760.1"/>
    </source>
</evidence>
<evidence type="ECO:0000256" key="2">
    <source>
        <dbReference type="ARBA" id="ARBA00022723"/>
    </source>
</evidence>
<dbReference type="GO" id="GO:0003723">
    <property type="term" value="F:RNA binding"/>
    <property type="evidence" value="ECO:0007669"/>
    <property type="project" value="InterPro"/>
</dbReference>
<dbReference type="InterPro" id="IPR054361">
    <property type="entry name" value="Znf-CCCH_ZC3H4/6/8"/>
</dbReference>
<accession>A0A485MPC9</accession>
<dbReference type="Proteomes" id="UP000386466">
    <property type="component" value="Unassembled WGS sequence"/>
</dbReference>
<feature type="zinc finger region" description="C3H1-type" evidence="6">
    <location>
        <begin position="234"/>
        <end position="261"/>
    </location>
</feature>
<evidence type="ECO:0000256" key="7">
    <source>
        <dbReference type="SAM" id="MobiDB-lite"/>
    </source>
</evidence>
<proteinExistence type="predicted"/>
<feature type="domain" description="C3H1-type" evidence="8">
    <location>
        <begin position="280"/>
        <end position="303"/>
    </location>
</feature>
<dbReference type="Pfam" id="PF00642">
    <property type="entry name" value="zf-CCCH"/>
    <property type="match status" value="1"/>
</dbReference>
<dbReference type="Pfam" id="PF14608">
    <property type="entry name" value="zf-CCCH_2"/>
    <property type="match status" value="1"/>
</dbReference>
<dbReference type="Pfam" id="PF22623">
    <property type="entry name" value="zf-CCCH_9"/>
    <property type="match status" value="1"/>
</dbReference>
<keyword evidence="1" id="KW-0597">Phosphoprotein</keyword>
<dbReference type="GO" id="GO:0045892">
    <property type="term" value="P:negative regulation of DNA-templated transcription"/>
    <property type="evidence" value="ECO:0007669"/>
    <property type="project" value="InterPro"/>
</dbReference>
<feature type="compositionally biased region" description="Basic residues" evidence="7">
    <location>
        <begin position="151"/>
        <end position="160"/>
    </location>
</feature>
<feature type="compositionally biased region" description="Polar residues" evidence="7">
    <location>
        <begin position="168"/>
        <end position="179"/>
    </location>
</feature>
<dbReference type="InterPro" id="IPR036855">
    <property type="entry name" value="Znf_CCCH_sf"/>
</dbReference>
<dbReference type="SUPFAM" id="SSF90229">
    <property type="entry name" value="CCCH zinc finger"/>
    <property type="match status" value="3"/>
</dbReference>
<evidence type="ECO:0000256" key="5">
    <source>
        <dbReference type="ARBA" id="ARBA00022833"/>
    </source>
</evidence>
<dbReference type="InterPro" id="IPR000571">
    <property type="entry name" value="Znf_CCCH"/>
</dbReference>
<keyword evidence="4 6" id="KW-0863">Zinc-finger</keyword>
<keyword evidence="10" id="KW-1185">Reference proteome</keyword>
<dbReference type="Gene3D" id="4.10.1000.10">
    <property type="entry name" value="Zinc finger, CCCH-type"/>
    <property type="match status" value="1"/>
</dbReference>
<dbReference type="PROSITE" id="PS50103">
    <property type="entry name" value="ZF_C3H1"/>
    <property type="match status" value="3"/>
</dbReference>
<evidence type="ECO:0000256" key="3">
    <source>
        <dbReference type="ARBA" id="ARBA00022737"/>
    </source>
</evidence>
<evidence type="ECO:0000259" key="8">
    <source>
        <dbReference type="PROSITE" id="PS50103"/>
    </source>
</evidence>
<evidence type="ECO:0000313" key="10">
    <source>
        <dbReference type="Proteomes" id="UP000386466"/>
    </source>
</evidence>